<dbReference type="Proteomes" id="UP001223720">
    <property type="component" value="Chromosome"/>
</dbReference>
<name>A0AAX3WC92_METEX</name>
<dbReference type="EMBL" id="CP073633">
    <property type="protein sequence ID" value="WHQ68971.1"/>
    <property type="molecule type" value="Genomic_DNA"/>
</dbReference>
<evidence type="ECO:0000313" key="1">
    <source>
        <dbReference type="EMBL" id="WHQ68971.1"/>
    </source>
</evidence>
<gene>
    <name evidence="1" type="ORF">KEC54_21910</name>
</gene>
<evidence type="ECO:0000313" key="2">
    <source>
        <dbReference type="Proteomes" id="UP001223720"/>
    </source>
</evidence>
<proteinExistence type="predicted"/>
<dbReference type="RefSeq" id="WP_056113085.1">
    <property type="nucleotide sequence ID" value="NZ_CP073633.1"/>
</dbReference>
<reference evidence="1" key="1">
    <citation type="journal article" date="2022" name="Biotechnol. Bioprocess Eng.">
        <title>Pan-genome Analysis Reveals Comparative Genomic Features of Central Metabolic Pathways in Methylorubrum extorquens.</title>
        <authorList>
            <person name="Lee G.M."/>
            <person name="Scott-Nevros Z.K."/>
            <person name="Lee S.-M."/>
            <person name="Kim D."/>
        </authorList>
    </citation>
    <scope>NUCLEOTIDE SEQUENCE</scope>
    <source>
        <strain evidence="1">ATCC 55366</strain>
    </source>
</reference>
<organism evidence="1 2">
    <name type="scientific">Methylorubrum extorquens</name>
    <name type="common">Methylobacterium dichloromethanicum</name>
    <name type="synonym">Methylobacterium extorquens</name>
    <dbReference type="NCBI Taxonomy" id="408"/>
    <lineage>
        <taxon>Bacteria</taxon>
        <taxon>Pseudomonadati</taxon>
        <taxon>Pseudomonadota</taxon>
        <taxon>Alphaproteobacteria</taxon>
        <taxon>Hyphomicrobiales</taxon>
        <taxon>Methylobacteriaceae</taxon>
        <taxon>Methylorubrum</taxon>
    </lineage>
</organism>
<dbReference type="AlphaFoldDB" id="A0AAX3WC92"/>
<sequence length="86" mass="9944">METRDFRTGRHGVREAAALSVAVAHRLDQIDLAEQRHDQRTGIHALGPLMRVAEGRRRQVEQNRLDWRARQASTRRAIVCPSFQPY</sequence>
<protein>
    <submittedName>
        <fullName evidence="1">Uncharacterized protein</fullName>
    </submittedName>
</protein>
<accession>A0AAX3WC92</accession>